<dbReference type="SUPFAM" id="SSF48726">
    <property type="entry name" value="Immunoglobulin"/>
    <property type="match status" value="1"/>
</dbReference>
<dbReference type="InterPro" id="IPR013783">
    <property type="entry name" value="Ig-like_fold"/>
</dbReference>
<evidence type="ECO:0000313" key="2">
    <source>
        <dbReference type="EMBL" id="CAC5384324.1"/>
    </source>
</evidence>
<gene>
    <name evidence="2" type="ORF">MCOR_19982</name>
</gene>
<dbReference type="Proteomes" id="UP000507470">
    <property type="component" value="Unassembled WGS sequence"/>
</dbReference>
<dbReference type="EC" id="2.7.11.1" evidence="2"/>
<keyword evidence="1" id="KW-0472">Membrane</keyword>
<dbReference type="CDD" id="cd00096">
    <property type="entry name" value="Ig"/>
    <property type="match status" value="1"/>
</dbReference>
<reference evidence="2 3" key="1">
    <citation type="submission" date="2020-06" db="EMBL/GenBank/DDBJ databases">
        <authorList>
            <person name="Li R."/>
            <person name="Bekaert M."/>
        </authorList>
    </citation>
    <scope>NUCLEOTIDE SEQUENCE [LARGE SCALE GENOMIC DNA]</scope>
    <source>
        <strain evidence="3">wild</strain>
    </source>
</reference>
<dbReference type="EMBL" id="CACVKT020003519">
    <property type="protein sequence ID" value="CAC5384324.1"/>
    <property type="molecule type" value="Genomic_DNA"/>
</dbReference>
<keyword evidence="2" id="KW-0808">Transferase</keyword>
<dbReference type="OrthoDB" id="6114194at2759"/>
<dbReference type="GO" id="GO:0004674">
    <property type="term" value="F:protein serine/threonine kinase activity"/>
    <property type="evidence" value="ECO:0007669"/>
    <property type="project" value="UniProtKB-EC"/>
</dbReference>
<dbReference type="InterPro" id="IPR036179">
    <property type="entry name" value="Ig-like_dom_sf"/>
</dbReference>
<protein>
    <submittedName>
        <fullName evidence="2">TTN</fullName>
        <ecNumber evidence="2">2.7.11.1</ecNumber>
    </submittedName>
</protein>
<organism evidence="2 3">
    <name type="scientific">Mytilus coruscus</name>
    <name type="common">Sea mussel</name>
    <dbReference type="NCBI Taxonomy" id="42192"/>
    <lineage>
        <taxon>Eukaryota</taxon>
        <taxon>Metazoa</taxon>
        <taxon>Spiralia</taxon>
        <taxon>Lophotrochozoa</taxon>
        <taxon>Mollusca</taxon>
        <taxon>Bivalvia</taxon>
        <taxon>Autobranchia</taxon>
        <taxon>Pteriomorphia</taxon>
        <taxon>Mytilida</taxon>
        <taxon>Mytiloidea</taxon>
        <taxon>Mytilidae</taxon>
        <taxon>Mytilinae</taxon>
        <taxon>Mytilus</taxon>
    </lineage>
</organism>
<evidence type="ECO:0000313" key="3">
    <source>
        <dbReference type="Proteomes" id="UP000507470"/>
    </source>
</evidence>
<name>A0A6J8BNC9_MYTCO</name>
<keyword evidence="3" id="KW-1185">Reference proteome</keyword>
<accession>A0A6J8BNC9</accession>
<dbReference type="Gene3D" id="2.60.40.10">
    <property type="entry name" value="Immunoglobulins"/>
    <property type="match status" value="1"/>
</dbReference>
<proteinExistence type="predicted"/>
<feature type="transmembrane region" description="Helical" evidence="1">
    <location>
        <begin position="139"/>
        <end position="162"/>
    </location>
</feature>
<dbReference type="AlphaFoldDB" id="A0A6J8BNC9"/>
<sequence>MIGVIGRSGDVNVYVSSEPKYTTIRWYKNKALLKESAKYSMTENMMIVNDDFHGREVQLDGYRLTLVINELRFEDAAVYKLQLSNGIGNFVDHNLFLNIGNIPQTPRNITVISDRKTSLTIQWIPVDKANAIQSASIPMVALGTSPTIITIVAWLVVGLVRFKQKTIIKTKRSTKRYQ</sequence>
<keyword evidence="1" id="KW-1133">Transmembrane helix</keyword>
<keyword evidence="1" id="KW-0812">Transmembrane</keyword>
<evidence type="ECO:0000256" key="1">
    <source>
        <dbReference type="SAM" id="Phobius"/>
    </source>
</evidence>